<dbReference type="SUPFAM" id="SSF56601">
    <property type="entry name" value="beta-lactamase/transpeptidase-like"/>
    <property type="match status" value="1"/>
</dbReference>
<protein>
    <submittedName>
        <fullName evidence="4">Peptidoglycan D,D-transpeptidase FtsI family protein</fullName>
    </submittedName>
</protein>
<dbReference type="PANTHER" id="PTHR30627:SF24">
    <property type="entry name" value="PENICILLIN-BINDING PROTEIN 4B"/>
    <property type="match status" value="1"/>
</dbReference>
<feature type="compositionally biased region" description="Basic and acidic residues" evidence="1">
    <location>
        <begin position="490"/>
        <end position="505"/>
    </location>
</feature>
<dbReference type="Pfam" id="PF21922">
    <property type="entry name" value="PBP_dimer_2"/>
    <property type="match status" value="1"/>
</dbReference>
<evidence type="ECO:0000313" key="5">
    <source>
        <dbReference type="Proteomes" id="UP001595698"/>
    </source>
</evidence>
<evidence type="ECO:0000313" key="4">
    <source>
        <dbReference type="EMBL" id="MFC3978882.1"/>
    </source>
</evidence>
<dbReference type="InterPro" id="IPR001460">
    <property type="entry name" value="PCN-bd_Tpept"/>
</dbReference>
<evidence type="ECO:0000259" key="3">
    <source>
        <dbReference type="Pfam" id="PF21922"/>
    </source>
</evidence>
<dbReference type="Gene3D" id="3.90.1310.10">
    <property type="entry name" value="Penicillin-binding protein 2a (Domain 2)"/>
    <property type="match status" value="1"/>
</dbReference>
<dbReference type="Pfam" id="PF00905">
    <property type="entry name" value="Transpeptidase"/>
    <property type="match status" value="1"/>
</dbReference>
<comment type="caution">
    <text evidence="4">The sequence shown here is derived from an EMBL/GenBank/DDBJ whole genome shotgun (WGS) entry which is preliminary data.</text>
</comment>
<dbReference type="Proteomes" id="UP001595698">
    <property type="component" value="Unassembled WGS sequence"/>
</dbReference>
<feature type="region of interest" description="Disordered" evidence="1">
    <location>
        <begin position="484"/>
        <end position="505"/>
    </location>
</feature>
<proteinExistence type="predicted"/>
<dbReference type="PANTHER" id="PTHR30627">
    <property type="entry name" value="PEPTIDOGLYCAN D,D-TRANSPEPTIDASE"/>
    <property type="match status" value="1"/>
</dbReference>
<dbReference type="EMBL" id="JBHSBC010000001">
    <property type="protein sequence ID" value="MFC3978882.1"/>
    <property type="molecule type" value="Genomic_DNA"/>
</dbReference>
<dbReference type="RefSeq" id="WP_386187229.1">
    <property type="nucleotide sequence ID" value="NZ_JBHSBC010000001.1"/>
</dbReference>
<evidence type="ECO:0000259" key="2">
    <source>
        <dbReference type="Pfam" id="PF00905"/>
    </source>
</evidence>
<dbReference type="Gene3D" id="3.40.710.10">
    <property type="entry name" value="DD-peptidase/beta-lactamase superfamily"/>
    <property type="match status" value="1"/>
</dbReference>
<sequence length="505" mass="53212">MAAPRARRINIPLRHVTLTCGAMMFALLANVTYLQAFRSDRLSEDPRNPRVVITRLDGLRGDILLRDGTVVATSVENETAGHRYRRLYPGGPPYAPVTGHLSIYGATGLERAQDAVLSGTDPRVKLRALLDGTRAGATIRLTIDPVAQRAAYEGLRATGRPGAVVAIEPGTGAILAMASYPSYDPNLYTDPDAVGLERADRRLRDDPREPLLNRAIRRGYPPGSTFKIVTSAAALGSGRYRPTTGLRAPAVLRLPGTASYLRNAGGAPCGNGRAPLAYAFQLSCNTPFANLGMALGQETLRDQARAFGFDADDLTVPMPVARSVYPQDMDRAQTAMSALGQFDTRATPLMIAMMSAAVANDGSLMRPYLVEEIRLADGALVDGAAPSPYRRTLDAEEANRLTAMMVTVTRPGGTGEAAAIPGVEVAAKTGTAENGVPGGDHAVFTGFAPATAPRVAVGVLVEHGGSGGEVAAPIARAVMRAVLAPSSPGEEPREVGEEPREVQAE</sequence>
<gene>
    <name evidence="4" type="ORF">ACFOYY_02035</name>
</gene>
<feature type="domain" description="Penicillin-binding protein transpeptidase" evidence="2">
    <location>
        <begin position="162"/>
        <end position="479"/>
    </location>
</feature>
<reference evidence="5" key="1">
    <citation type="journal article" date="2019" name="Int. J. Syst. Evol. Microbiol.">
        <title>The Global Catalogue of Microorganisms (GCM) 10K type strain sequencing project: providing services to taxonomists for standard genome sequencing and annotation.</title>
        <authorList>
            <consortium name="The Broad Institute Genomics Platform"/>
            <consortium name="The Broad Institute Genome Sequencing Center for Infectious Disease"/>
            <person name="Wu L."/>
            <person name="Ma J."/>
        </authorList>
    </citation>
    <scope>NUCLEOTIDE SEQUENCE [LARGE SCALE GENOMIC DNA]</scope>
    <source>
        <strain evidence="5">TBRC 7912</strain>
    </source>
</reference>
<name>A0ABV8ERA7_9ACTN</name>
<feature type="domain" description="Penicillin binding protein A dimerisation" evidence="3">
    <location>
        <begin position="60"/>
        <end position="131"/>
    </location>
</feature>
<accession>A0ABV8ERA7</accession>
<evidence type="ECO:0000256" key="1">
    <source>
        <dbReference type="SAM" id="MobiDB-lite"/>
    </source>
</evidence>
<keyword evidence="5" id="KW-1185">Reference proteome</keyword>
<dbReference type="InterPro" id="IPR054120">
    <property type="entry name" value="PBPA_dimer"/>
</dbReference>
<dbReference type="InterPro" id="IPR050515">
    <property type="entry name" value="Beta-lactam/transpept"/>
</dbReference>
<organism evidence="4 5">
    <name type="scientific">Streptosporangium jomthongense</name>
    <dbReference type="NCBI Taxonomy" id="1193683"/>
    <lineage>
        <taxon>Bacteria</taxon>
        <taxon>Bacillati</taxon>
        <taxon>Actinomycetota</taxon>
        <taxon>Actinomycetes</taxon>
        <taxon>Streptosporangiales</taxon>
        <taxon>Streptosporangiaceae</taxon>
        <taxon>Streptosporangium</taxon>
    </lineage>
</organism>
<dbReference type="InterPro" id="IPR012338">
    <property type="entry name" value="Beta-lactam/transpept-like"/>
</dbReference>